<keyword evidence="1" id="KW-0479">Metal-binding</keyword>
<dbReference type="PROSITE" id="PS50966">
    <property type="entry name" value="ZF_SWIM"/>
    <property type="match status" value="1"/>
</dbReference>
<comment type="caution">
    <text evidence="3">The sequence shown here is derived from an EMBL/GenBank/DDBJ whole genome shotgun (WGS) entry which is preliminary data.</text>
</comment>
<proteinExistence type="predicted"/>
<dbReference type="Proteomes" id="UP000481033">
    <property type="component" value="Unassembled WGS sequence"/>
</dbReference>
<dbReference type="EMBL" id="QXHD01000003">
    <property type="protein sequence ID" value="NEZ54314.1"/>
    <property type="molecule type" value="Genomic_DNA"/>
</dbReference>
<organism evidence="3 4">
    <name type="scientific">Adonisia turfae CCMR0081</name>
    <dbReference type="NCBI Taxonomy" id="2292702"/>
    <lineage>
        <taxon>Bacteria</taxon>
        <taxon>Bacillati</taxon>
        <taxon>Cyanobacteriota</taxon>
        <taxon>Adonisia</taxon>
        <taxon>Adonisia turfae</taxon>
    </lineage>
</organism>
<sequence>MVSKSNLVFSKVAASRILGVPKALIAGFKRFFRVCWVWVCGSRPRFISKKLFLKHFAEHRQQQGKELPVQQWPNMPNWYEVGGHNNNYPVVIESTGPECACEDYKNQIAILGKGVCKHGYAVLLSLGYCTLRDYLAR</sequence>
<keyword evidence="1" id="KW-0862">Zinc</keyword>
<dbReference type="InterPro" id="IPR007527">
    <property type="entry name" value="Znf_SWIM"/>
</dbReference>
<evidence type="ECO:0000256" key="1">
    <source>
        <dbReference type="PROSITE-ProRule" id="PRU00325"/>
    </source>
</evidence>
<name>A0A6M0RDA0_9CYAN</name>
<dbReference type="AlphaFoldDB" id="A0A6M0RDA0"/>
<evidence type="ECO:0000259" key="2">
    <source>
        <dbReference type="PROSITE" id="PS50966"/>
    </source>
</evidence>
<protein>
    <recommendedName>
        <fullName evidence="2">SWIM-type domain-containing protein</fullName>
    </recommendedName>
</protein>
<keyword evidence="1" id="KW-0863">Zinc-finger</keyword>
<gene>
    <name evidence="3" type="ORF">DXZ20_01080</name>
</gene>
<evidence type="ECO:0000313" key="3">
    <source>
        <dbReference type="EMBL" id="NEZ54314.1"/>
    </source>
</evidence>
<keyword evidence="4" id="KW-1185">Reference proteome</keyword>
<evidence type="ECO:0000313" key="4">
    <source>
        <dbReference type="Proteomes" id="UP000481033"/>
    </source>
</evidence>
<dbReference type="RefSeq" id="WP_163695843.1">
    <property type="nucleotide sequence ID" value="NZ_QXHD01000003.1"/>
</dbReference>
<feature type="domain" description="SWIM-type" evidence="2">
    <location>
        <begin position="88"/>
        <end position="127"/>
    </location>
</feature>
<dbReference type="GO" id="GO:0008270">
    <property type="term" value="F:zinc ion binding"/>
    <property type="evidence" value="ECO:0007669"/>
    <property type="project" value="UniProtKB-KW"/>
</dbReference>
<accession>A0A6M0RDA0</accession>
<reference evidence="3 4" key="1">
    <citation type="journal article" date="2020" name="Microb. Ecol.">
        <title>Ecogenomics of the Marine Benthic Filamentous Cyanobacterium Adonisia.</title>
        <authorList>
            <person name="Walter J.M."/>
            <person name="Coutinho F.H."/>
            <person name="Leomil L."/>
            <person name="Hargreaves P.I."/>
            <person name="Campeao M.E."/>
            <person name="Vieira V.V."/>
            <person name="Silva B.S."/>
            <person name="Fistarol G.O."/>
            <person name="Salomon P.S."/>
            <person name="Sawabe T."/>
            <person name="Mino S."/>
            <person name="Hosokawa M."/>
            <person name="Miyashita H."/>
            <person name="Maruyama F."/>
            <person name="van Verk M.C."/>
            <person name="Dutilh B.E."/>
            <person name="Thompson C.C."/>
            <person name="Thompson F.L."/>
        </authorList>
    </citation>
    <scope>NUCLEOTIDE SEQUENCE [LARGE SCALE GENOMIC DNA]</scope>
    <source>
        <strain evidence="3 4">CCMR0081</strain>
    </source>
</reference>